<dbReference type="SUPFAM" id="SSF53850">
    <property type="entry name" value="Periplasmic binding protein-like II"/>
    <property type="match status" value="1"/>
</dbReference>
<dbReference type="Gene3D" id="3.40.190.10">
    <property type="entry name" value="Periplasmic binding protein-like II"/>
    <property type="match status" value="2"/>
</dbReference>
<accession>A0A7X5J9Z0</accession>
<dbReference type="InterPro" id="IPR050811">
    <property type="entry name" value="Phosphate_ABC_transporter"/>
</dbReference>
<dbReference type="AlphaFoldDB" id="A0A7X5J9Z0"/>
<gene>
    <name evidence="1" type="ORF">GWI72_11230</name>
</gene>
<evidence type="ECO:0000313" key="1">
    <source>
        <dbReference type="EMBL" id="NBN78840.1"/>
    </source>
</evidence>
<reference evidence="2" key="1">
    <citation type="submission" date="2020-01" db="EMBL/GenBank/DDBJ databases">
        <authorList>
            <person name="Fang Y."/>
            <person name="Sun R."/>
            <person name="Nie L."/>
            <person name="He J."/>
            <person name="Hao L."/>
            <person name="Wang L."/>
            <person name="Su S."/>
            <person name="Lv E."/>
            <person name="Zhang Z."/>
            <person name="Xie R."/>
            <person name="Liu H."/>
        </authorList>
    </citation>
    <scope>NUCLEOTIDE SEQUENCE [LARGE SCALE GENOMIC DNA]</scope>
    <source>
        <strain evidence="2">XCT-53</strain>
    </source>
</reference>
<comment type="caution">
    <text evidence="1">The sequence shown here is derived from an EMBL/GenBank/DDBJ whole genome shotgun (WGS) entry which is preliminary data.</text>
</comment>
<dbReference type="EMBL" id="JAABLQ010000001">
    <property type="protein sequence ID" value="NBN78840.1"/>
    <property type="molecule type" value="Genomic_DNA"/>
</dbReference>
<proteinExistence type="predicted"/>
<dbReference type="Proteomes" id="UP000586722">
    <property type="component" value="Unassembled WGS sequence"/>
</dbReference>
<dbReference type="PANTHER" id="PTHR30570">
    <property type="entry name" value="PERIPLASMIC PHOSPHATE BINDING COMPONENT OF PHOSPHATE ABC TRANSPORTER"/>
    <property type="match status" value="1"/>
</dbReference>
<dbReference type="PANTHER" id="PTHR30570:SF1">
    <property type="entry name" value="PHOSPHATE-BINDING PROTEIN PSTS"/>
    <property type="match status" value="1"/>
</dbReference>
<protein>
    <submittedName>
        <fullName evidence="1">Phosphate ABC transporter substrate-binding protein</fullName>
    </submittedName>
</protein>
<sequence length="328" mass="34905">MIAALCLTSQAAAFEREQLQIVGSSTVFPFAKAVAERFGMTGGFRMPVVESTGTGAGMELFCAGTGAETPDITNASRAMKPDEARVCALNGVTPIELKIGFDGIVLAGFKDAPDFNLALPQLFLALAARVPVDGRLVDNPYRKWSDISADLPDSPIQVFGPPPTSGTRDAFSEMALEAGCARVPDAAALGLKGKACHAIREDGVYLDTGENDELVVQLLDATPTALGIFGFSFLNANLSHLKGARISGIEPTFTNIAYGAYPLSRALYVYFKKEHAEAVPGMPEYLTELTREQAWGPGGYLKQKGLIPLPDAERVAQVRQVETSFAGN</sequence>
<organism evidence="1 2">
    <name type="scientific">Pannonibacter tanglangensis</name>
    <dbReference type="NCBI Taxonomy" id="2750084"/>
    <lineage>
        <taxon>Bacteria</taxon>
        <taxon>Pseudomonadati</taxon>
        <taxon>Pseudomonadota</taxon>
        <taxon>Alphaproteobacteria</taxon>
        <taxon>Hyphomicrobiales</taxon>
        <taxon>Stappiaceae</taxon>
        <taxon>Pannonibacter</taxon>
    </lineage>
</organism>
<name>A0A7X5J9Z0_9HYPH</name>
<dbReference type="RefSeq" id="WP_161676310.1">
    <property type="nucleotide sequence ID" value="NZ_JAABLP010000003.1"/>
</dbReference>
<dbReference type="InterPro" id="IPR024370">
    <property type="entry name" value="PBP_domain"/>
</dbReference>
<keyword evidence="2" id="KW-1185">Reference proteome</keyword>
<dbReference type="Pfam" id="PF12849">
    <property type="entry name" value="PBP_like_2"/>
    <property type="match status" value="1"/>
</dbReference>
<evidence type="ECO:0000313" key="2">
    <source>
        <dbReference type="Proteomes" id="UP000586722"/>
    </source>
</evidence>